<dbReference type="EMBL" id="RJJR01000001">
    <property type="protein sequence ID" value="RNI39883.1"/>
    <property type="molecule type" value="Genomic_DNA"/>
</dbReference>
<dbReference type="Proteomes" id="UP000267223">
    <property type="component" value="Unassembled WGS sequence"/>
</dbReference>
<reference evidence="11 12" key="1">
    <citation type="submission" date="2018-11" db="EMBL/GenBank/DDBJ databases">
        <title>Draft genome sequence of Ferruginibacter sp. BO-59.</title>
        <authorList>
            <person name="Im W.T."/>
        </authorList>
    </citation>
    <scope>NUCLEOTIDE SEQUENCE [LARGE SCALE GENOMIC DNA]</scope>
    <source>
        <strain evidence="11 12">BO-59</strain>
    </source>
</reference>
<sequence>MKSQEAQRLIKQTFENPFNKTQFIHFINNLLKDEYQEKSFIQTGAHLPDAFSTYIRKMERIGKYEDATGNFIDILMVELKRDHSIEYARTAQRNFIRRYLNGSRGGELKDAAIVAFYTEGSEDWRFSLIKMQYSLEKKKDELTPAKRFSFLVGKNERSHTAQKQLAGLLTMDKVPLLEDIEKAFNIEIVTIEFFDKYKELFLHVSDFFEKQLEKNRELRNELTAKNIDHISFTKKLLGQIVFLYFLQKKGWLGVDKSGKWGEGDKKFLRSLLEKATSAKKNYYTDYLQYLFYEALAEERRNAADPSYYRLLDCKIPFLNGGLFEADYDWENITVKIPNEFFTNENITKEGDTGDGILDVFDRYNFTVKEDEPLEKEVAVDPEMLGKVFEKLLEVKDRKSKGAFYTPREIVHYMCQESLINYLDTALNNEPAAYQKLGTAQTDMFGNKVRKGQLALEAEFGATIKVPKQDLEKFIREGNSAIDNDARVEKAGRETVRYSYHLPESIRTYAADIDKALAGIRVCDPAIGSGAFPVGIMNEIVKAREILTTYLPAKKQKERTAYEFKRHCIQESIYGVDIDHSAIDIAKLRLWLSLVVDEQDLSTVKPLPNLDYKIVWGNSLIGMPEGSFRNAKLEDEIQVLKEELFNETNKPTKDKLREKINKKIRQLLDSAEQFAGYKIDFDFKLFFSEVFHEKKGFDMVIGNPPYVDIKKLPPLEVRYYFKEFKTCQNRINLYSIFIEKGYGLINTNGTLVFINPNSILINESYKKIRALIFDSVSLIIKLPDAIFEKAIVETIILLLSKGSNKDTIQGKYYHNNDSVNFANIVFNLYKRKDWLEDPELRFNIFTDDVNGKIIKKIELNADSLDKYADFSLGITPYDKYQGHSESLIKNRKFHSEKKLTADYVPLISGKNIHRYFITNEIDEYLRYGKWLGAPREKRFFINPKIIVRQIISGTPLRIYAGYSEMPRYFTQIGFSIISKSNNKEELKFILAILNSLLMNFYHGNKFLDLEKILFQKILIGNCKKFPIAKPKTIKPFITLVDKILEAKKSDPAANTSRWEKQIDIMVYHLYNLTYEEAKIIEPELSEAEFEKYKL</sequence>
<dbReference type="GO" id="GO:0009007">
    <property type="term" value="F:site-specific DNA-methyltransferase (adenine-specific) activity"/>
    <property type="evidence" value="ECO:0007669"/>
    <property type="project" value="UniProtKB-EC"/>
</dbReference>
<accession>A0A3M9NRR2</accession>
<evidence type="ECO:0000256" key="7">
    <source>
        <dbReference type="ARBA" id="ARBA00047942"/>
    </source>
</evidence>
<dbReference type="GO" id="GO:0009307">
    <property type="term" value="P:DNA restriction-modification system"/>
    <property type="evidence" value="ECO:0007669"/>
    <property type="project" value="UniProtKB-KW"/>
</dbReference>
<dbReference type="OrthoDB" id="32195at2"/>
<evidence type="ECO:0000259" key="9">
    <source>
        <dbReference type="Pfam" id="PF07669"/>
    </source>
</evidence>
<dbReference type="Pfam" id="PF07669">
    <property type="entry name" value="Eco57I"/>
    <property type="match status" value="1"/>
</dbReference>
<comment type="caution">
    <text evidence="11">The sequence shown here is derived from an EMBL/GenBank/DDBJ whole genome shotgun (WGS) entry which is preliminary data.</text>
</comment>
<keyword evidence="6" id="KW-0238">DNA-binding</keyword>
<dbReference type="PRINTS" id="PR00507">
    <property type="entry name" value="N12N6MTFRASE"/>
</dbReference>
<comment type="catalytic activity">
    <reaction evidence="7">
        <text>a 2'-deoxyadenosine in DNA + S-adenosyl-L-methionine = an N(6)-methyl-2'-deoxyadenosine in DNA + S-adenosyl-L-homocysteine + H(+)</text>
        <dbReference type="Rhea" id="RHEA:15197"/>
        <dbReference type="Rhea" id="RHEA-COMP:12418"/>
        <dbReference type="Rhea" id="RHEA-COMP:12419"/>
        <dbReference type="ChEBI" id="CHEBI:15378"/>
        <dbReference type="ChEBI" id="CHEBI:57856"/>
        <dbReference type="ChEBI" id="CHEBI:59789"/>
        <dbReference type="ChEBI" id="CHEBI:90615"/>
        <dbReference type="ChEBI" id="CHEBI:90616"/>
        <dbReference type="EC" id="2.1.1.72"/>
    </reaction>
</comment>
<dbReference type="SUPFAM" id="SSF53335">
    <property type="entry name" value="S-adenosyl-L-methionine-dependent methyltransferases"/>
    <property type="match status" value="1"/>
</dbReference>
<dbReference type="PANTHER" id="PTHR33841">
    <property type="entry name" value="DNA METHYLTRANSFERASE YEEA-RELATED"/>
    <property type="match status" value="1"/>
</dbReference>
<organism evidence="11 12">
    <name type="scientific">Hanamia caeni</name>
    <dbReference type="NCBI Taxonomy" id="2294116"/>
    <lineage>
        <taxon>Bacteria</taxon>
        <taxon>Pseudomonadati</taxon>
        <taxon>Bacteroidota</taxon>
        <taxon>Chitinophagia</taxon>
        <taxon>Chitinophagales</taxon>
        <taxon>Chitinophagaceae</taxon>
        <taxon>Hanamia</taxon>
    </lineage>
</organism>
<dbReference type="InterPro" id="IPR050953">
    <property type="entry name" value="N4_N6_ade-DNA_methylase"/>
</dbReference>
<keyword evidence="8" id="KW-0175">Coiled coil</keyword>
<keyword evidence="3 11" id="KW-0808">Transferase</keyword>
<proteinExistence type="predicted"/>
<dbReference type="InterPro" id="IPR011639">
    <property type="entry name" value="MethylTrfase_TaqI-like_dom"/>
</dbReference>
<protein>
    <recommendedName>
        <fullName evidence="1">site-specific DNA-methyltransferase (adenine-specific)</fullName>
        <ecNumber evidence="1">2.1.1.72</ecNumber>
    </recommendedName>
</protein>
<keyword evidence="5" id="KW-0680">Restriction system</keyword>
<dbReference type="PROSITE" id="PS00092">
    <property type="entry name" value="N6_MTASE"/>
    <property type="match status" value="1"/>
</dbReference>
<evidence type="ECO:0000313" key="11">
    <source>
        <dbReference type="EMBL" id="RNI39883.1"/>
    </source>
</evidence>
<dbReference type="AlphaFoldDB" id="A0A3M9NRR2"/>
<keyword evidence="4" id="KW-0949">S-adenosyl-L-methionine</keyword>
<dbReference type="Gene3D" id="3.40.50.150">
    <property type="entry name" value="Vaccinia Virus protein VP39"/>
    <property type="match status" value="1"/>
</dbReference>
<evidence type="ECO:0000256" key="3">
    <source>
        <dbReference type="ARBA" id="ARBA00022679"/>
    </source>
</evidence>
<evidence type="ECO:0000313" key="12">
    <source>
        <dbReference type="Proteomes" id="UP000267223"/>
    </source>
</evidence>
<gene>
    <name evidence="11" type="ORF">EFY79_00845</name>
</gene>
<dbReference type="InterPro" id="IPR029063">
    <property type="entry name" value="SAM-dependent_MTases_sf"/>
</dbReference>
<dbReference type="GO" id="GO:0032259">
    <property type="term" value="P:methylation"/>
    <property type="evidence" value="ECO:0007669"/>
    <property type="project" value="UniProtKB-KW"/>
</dbReference>
<dbReference type="GO" id="GO:0003677">
    <property type="term" value="F:DNA binding"/>
    <property type="evidence" value="ECO:0007669"/>
    <property type="project" value="UniProtKB-KW"/>
</dbReference>
<dbReference type="PANTHER" id="PTHR33841:SF1">
    <property type="entry name" value="DNA METHYLTRANSFERASE A"/>
    <property type="match status" value="1"/>
</dbReference>
<evidence type="ECO:0000256" key="6">
    <source>
        <dbReference type="ARBA" id="ARBA00023125"/>
    </source>
</evidence>
<feature type="domain" description="TaqI-like C-terminal specificity" evidence="10">
    <location>
        <begin position="904"/>
        <end position="1026"/>
    </location>
</feature>
<dbReference type="InterPro" id="IPR023135">
    <property type="entry name" value="N6_DNA_MeTrfase_TaqI_C"/>
</dbReference>
<dbReference type="EC" id="2.1.1.72" evidence="1"/>
<dbReference type="InterPro" id="IPR025931">
    <property type="entry name" value="TaqI_C"/>
</dbReference>
<dbReference type="Gene3D" id="3.90.220.10">
    <property type="entry name" value="Adenine-n6-DNA-methyltransferase Taqi, Chain A, domain 2"/>
    <property type="match status" value="1"/>
</dbReference>
<dbReference type="InterPro" id="IPR002052">
    <property type="entry name" value="DNA_methylase_N6_adenine_CS"/>
</dbReference>
<evidence type="ECO:0000256" key="4">
    <source>
        <dbReference type="ARBA" id="ARBA00022691"/>
    </source>
</evidence>
<evidence type="ECO:0000256" key="1">
    <source>
        <dbReference type="ARBA" id="ARBA00011900"/>
    </source>
</evidence>
<keyword evidence="2 11" id="KW-0489">Methyltransferase</keyword>
<name>A0A3M9NRR2_9BACT</name>
<evidence type="ECO:0000256" key="5">
    <source>
        <dbReference type="ARBA" id="ARBA00022747"/>
    </source>
</evidence>
<evidence type="ECO:0000256" key="8">
    <source>
        <dbReference type="SAM" id="Coils"/>
    </source>
</evidence>
<feature type="domain" description="Type II methyltransferase M.TaqI-like" evidence="9">
    <location>
        <begin position="570"/>
        <end position="775"/>
    </location>
</feature>
<dbReference type="Pfam" id="PF12950">
    <property type="entry name" value="TaqI_C"/>
    <property type="match status" value="1"/>
</dbReference>
<keyword evidence="12" id="KW-1185">Reference proteome</keyword>
<dbReference type="RefSeq" id="WP_123118774.1">
    <property type="nucleotide sequence ID" value="NZ_RJJR01000001.1"/>
</dbReference>
<evidence type="ECO:0000259" key="10">
    <source>
        <dbReference type="Pfam" id="PF12950"/>
    </source>
</evidence>
<evidence type="ECO:0000256" key="2">
    <source>
        <dbReference type="ARBA" id="ARBA00022603"/>
    </source>
</evidence>
<feature type="coiled-coil region" evidence="8">
    <location>
        <begin position="629"/>
        <end position="672"/>
    </location>
</feature>